<feature type="transmembrane region" description="Helical" evidence="6">
    <location>
        <begin position="6"/>
        <end position="27"/>
    </location>
</feature>
<keyword evidence="7" id="KW-0969">Cilium</keyword>
<evidence type="ECO:0000256" key="1">
    <source>
        <dbReference type="ARBA" id="ARBA00004236"/>
    </source>
</evidence>
<dbReference type="OrthoDB" id="5191841at2"/>
<proteinExistence type="predicted"/>
<dbReference type="InterPro" id="IPR022781">
    <property type="entry name" value="Flagellar_biosynth_FliO"/>
</dbReference>
<dbReference type="GO" id="GO:0044781">
    <property type="term" value="P:bacterial-type flagellum organization"/>
    <property type="evidence" value="ECO:0007669"/>
    <property type="project" value="InterPro"/>
</dbReference>
<evidence type="ECO:0000256" key="5">
    <source>
        <dbReference type="ARBA" id="ARBA00023136"/>
    </source>
</evidence>
<evidence type="ECO:0000256" key="3">
    <source>
        <dbReference type="ARBA" id="ARBA00022692"/>
    </source>
</evidence>
<evidence type="ECO:0000256" key="4">
    <source>
        <dbReference type="ARBA" id="ARBA00022989"/>
    </source>
</evidence>
<dbReference type="STRING" id="285351.SAMN04488035_1881"/>
<comment type="subcellular location">
    <subcellularLocation>
        <location evidence="1">Cell membrane</location>
    </subcellularLocation>
</comment>
<organism evidence="7 8">
    <name type="scientific">Flavimobilis marinus</name>
    <dbReference type="NCBI Taxonomy" id="285351"/>
    <lineage>
        <taxon>Bacteria</taxon>
        <taxon>Bacillati</taxon>
        <taxon>Actinomycetota</taxon>
        <taxon>Actinomycetes</taxon>
        <taxon>Micrococcales</taxon>
        <taxon>Jonesiaceae</taxon>
        <taxon>Flavimobilis</taxon>
    </lineage>
</organism>
<gene>
    <name evidence="7" type="ORF">SAMN04488035_1881</name>
</gene>
<evidence type="ECO:0000313" key="8">
    <source>
        <dbReference type="Proteomes" id="UP000198520"/>
    </source>
</evidence>
<dbReference type="Proteomes" id="UP000198520">
    <property type="component" value="Unassembled WGS sequence"/>
</dbReference>
<keyword evidence="4 6" id="KW-1133">Transmembrane helix</keyword>
<keyword evidence="8" id="KW-1185">Reference proteome</keyword>
<keyword evidence="2" id="KW-1003">Cell membrane</keyword>
<evidence type="ECO:0000256" key="2">
    <source>
        <dbReference type="ARBA" id="ARBA00022475"/>
    </source>
</evidence>
<keyword evidence="7" id="KW-0966">Cell projection</keyword>
<sequence length="177" mass="18225">MDMDTVLMVARAALSLGAVLGLIWWANKRFADSGGGRKKAARRTPGGIDVVGRQGLGPKVGLALVEIDGKRLLLGVSEHGVNLLHTGDAPEPVEEAPTSQVRETIDLSALGGALAADGSLVVPDDVASLVPAVASATEQREERPGPLAAGGVLDGSVLSPATWRRTIGAIQARTARR</sequence>
<dbReference type="AlphaFoldDB" id="A0A1I2GNU6"/>
<evidence type="ECO:0000313" key="7">
    <source>
        <dbReference type="EMBL" id="SFF18913.1"/>
    </source>
</evidence>
<keyword evidence="7" id="KW-0282">Flagellum</keyword>
<dbReference type="EMBL" id="FONZ01000003">
    <property type="protein sequence ID" value="SFF18913.1"/>
    <property type="molecule type" value="Genomic_DNA"/>
</dbReference>
<keyword evidence="3 6" id="KW-0812">Transmembrane</keyword>
<reference evidence="8" key="1">
    <citation type="submission" date="2016-10" db="EMBL/GenBank/DDBJ databases">
        <authorList>
            <person name="Varghese N."/>
            <person name="Submissions S."/>
        </authorList>
    </citation>
    <scope>NUCLEOTIDE SEQUENCE [LARGE SCALE GENOMIC DNA]</scope>
    <source>
        <strain evidence="8">DSM 19083</strain>
    </source>
</reference>
<dbReference type="RefSeq" id="WP_093377775.1">
    <property type="nucleotide sequence ID" value="NZ_BNAN01000003.1"/>
</dbReference>
<name>A0A1I2GNU6_9MICO</name>
<evidence type="ECO:0000256" key="6">
    <source>
        <dbReference type="SAM" id="Phobius"/>
    </source>
</evidence>
<accession>A0A1I2GNU6</accession>
<dbReference type="GO" id="GO:0016020">
    <property type="term" value="C:membrane"/>
    <property type="evidence" value="ECO:0007669"/>
    <property type="project" value="InterPro"/>
</dbReference>
<protein>
    <submittedName>
        <fullName evidence="7">Flagellar protein FliO/FliZ</fullName>
    </submittedName>
</protein>
<keyword evidence="5 6" id="KW-0472">Membrane</keyword>
<dbReference type="Pfam" id="PF04347">
    <property type="entry name" value="FliO"/>
    <property type="match status" value="1"/>
</dbReference>